<dbReference type="PANTHER" id="PTHR43433">
    <property type="entry name" value="HYDROLASE, ALPHA/BETA FOLD FAMILY PROTEIN"/>
    <property type="match status" value="1"/>
</dbReference>
<sequence>MPRITVGTENDAPIEVHYEDHGSGDPVVLVHGYPLNGDSWERQERQLLAHGYRVITYDRRGFGRSSRPTVGYDYDTFAADLNDLIEALDLHDVVLVGFSMGSGEVTRYLGTYGSGRVRKAALLGAIPPFLLKTDDNPEGVDQQVFDGIKAAILEDRYAYFTDFLNNFYNVDKLMPDRISEPAWTASFQVAAGSSPFATYACVDTWLTDFRRDLAKIDVPVLVVHGTEDRILPYEATAARLPALLDDVTLVAVEEGPHNIAWTHPEEVNKALLAFLSAPVAD</sequence>
<dbReference type="PRINTS" id="PR00111">
    <property type="entry name" value="ABHYDROLASE"/>
</dbReference>
<evidence type="ECO:0000259" key="2">
    <source>
        <dbReference type="Pfam" id="PF00561"/>
    </source>
</evidence>
<gene>
    <name evidence="3" type="ORF">Air01nite_02920</name>
</gene>
<keyword evidence="1" id="KW-0560">Oxidoreductase</keyword>
<dbReference type="InterPro" id="IPR029058">
    <property type="entry name" value="AB_hydrolase_fold"/>
</dbReference>
<dbReference type="Proteomes" id="UP000624325">
    <property type="component" value="Unassembled WGS sequence"/>
</dbReference>
<comment type="caution">
    <text evidence="3">The sequence shown here is derived from an EMBL/GenBank/DDBJ whole genome shotgun (WGS) entry which is preliminary data.</text>
</comment>
<protein>
    <submittedName>
        <fullName evidence="3">Arylesterase</fullName>
    </submittedName>
</protein>
<dbReference type="RefSeq" id="WP_203699900.1">
    <property type="nucleotide sequence ID" value="NZ_BAAALU010000038.1"/>
</dbReference>
<dbReference type="InterPro" id="IPR000073">
    <property type="entry name" value="AB_hydrolase_1"/>
</dbReference>
<dbReference type="InterPro" id="IPR050471">
    <property type="entry name" value="AB_hydrolase"/>
</dbReference>
<dbReference type="SUPFAM" id="SSF53474">
    <property type="entry name" value="alpha/beta-Hydrolases"/>
    <property type="match status" value="1"/>
</dbReference>
<proteinExistence type="predicted"/>
<evidence type="ECO:0000313" key="3">
    <source>
        <dbReference type="EMBL" id="GIF54197.1"/>
    </source>
</evidence>
<keyword evidence="4" id="KW-1185">Reference proteome</keyword>
<reference evidence="3 4" key="1">
    <citation type="submission" date="2021-01" db="EMBL/GenBank/DDBJ databases">
        <title>Whole genome shotgun sequence of Asanoa iriomotensis NBRC 100142.</title>
        <authorList>
            <person name="Komaki H."/>
            <person name="Tamura T."/>
        </authorList>
    </citation>
    <scope>NUCLEOTIDE SEQUENCE [LARGE SCALE GENOMIC DNA]</scope>
    <source>
        <strain evidence="3 4">NBRC 100142</strain>
    </source>
</reference>
<dbReference type="Pfam" id="PF00561">
    <property type="entry name" value="Abhydrolase_1"/>
    <property type="match status" value="1"/>
</dbReference>
<dbReference type="PRINTS" id="PR00412">
    <property type="entry name" value="EPOXHYDRLASE"/>
</dbReference>
<dbReference type="Gene3D" id="3.40.50.1820">
    <property type="entry name" value="alpha/beta hydrolase"/>
    <property type="match status" value="1"/>
</dbReference>
<accession>A0ABQ4BUJ3</accession>
<keyword evidence="1" id="KW-0575">Peroxidase</keyword>
<evidence type="ECO:0000256" key="1">
    <source>
        <dbReference type="ARBA" id="ARBA00022559"/>
    </source>
</evidence>
<name>A0ABQ4BUJ3_9ACTN</name>
<dbReference type="PANTHER" id="PTHR43433:SF4">
    <property type="entry name" value="NON-HEME CHLOROPEROXIDASE-RELATED"/>
    <property type="match status" value="1"/>
</dbReference>
<evidence type="ECO:0000313" key="4">
    <source>
        <dbReference type="Proteomes" id="UP000624325"/>
    </source>
</evidence>
<dbReference type="InterPro" id="IPR000639">
    <property type="entry name" value="Epox_hydrolase-like"/>
</dbReference>
<dbReference type="EMBL" id="BONC01000001">
    <property type="protein sequence ID" value="GIF54197.1"/>
    <property type="molecule type" value="Genomic_DNA"/>
</dbReference>
<organism evidence="3 4">
    <name type="scientific">Asanoa iriomotensis</name>
    <dbReference type="NCBI Taxonomy" id="234613"/>
    <lineage>
        <taxon>Bacteria</taxon>
        <taxon>Bacillati</taxon>
        <taxon>Actinomycetota</taxon>
        <taxon>Actinomycetes</taxon>
        <taxon>Micromonosporales</taxon>
        <taxon>Micromonosporaceae</taxon>
        <taxon>Asanoa</taxon>
    </lineage>
</organism>
<feature type="domain" description="AB hydrolase-1" evidence="2">
    <location>
        <begin position="26"/>
        <end position="264"/>
    </location>
</feature>